<reference evidence="4" key="2">
    <citation type="submission" date="2023-05" db="EMBL/GenBank/DDBJ databases">
        <authorList>
            <consortium name="Lawrence Berkeley National Laboratory"/>
            <person name="Steindorff A."/>
            <person name="Hensen N."/>
            <person name="Bonometti L."/>
            <person name="Westerberg I."/>
            <person name="Brannstrom I.O."/>
            <person name="Guillou S."/>
            <person name="Cros-Aarteil S."/>
            <person name="Calhoun S."/>
            <person name="Haridas S."/>
            <person name="Kuo A."/>
            <person name="Mondo S."/>
            <person name="Pangilinan J."/>
            <person name="Riley R."/>
            <person name="Labutti K."/>
            <person name="Andreopoulos B."/>
            <person name="Lipzen A."/>
            <person name="Chen C."/>
            <person name="Yanf M."/>
            <person name="Daum C."/>
            <person name="Ng V."/>
            <person name="Clum A."/>
            <person name="Ohm R."/>
            <person name="Martin F."/>
            <person name="Silar P."/>
            <person name="Natvig D."/>
            <person name="Lalanne C."/>
            <person name="Gautier V."/>
            <person name="Ament-Velasquez S.L."/>
            <person name="Kruys A."/>
            <person name="Hutchinson M.I."/>
            <person name="Powell A.J."/>
            <person name="Barry K."/>
            <person name="Miller A.N."/>
            <person name="Grigoriev I.V."/>
            <person name="Debuchy R."/>
            <person name="Gladieux P."/>
            <person name="Thoren M.H."/>
            <person name="Johannesson H."/>
        </authorList>
    </citation>
    <scope>NUCLEOTIDE SEQUENCE</scope>
    <source>
        <strain evidence="4">PSN293</strain>
    </source>
</reference>
<keyword evidence="3" id="KW-0812">Transmembrane</keyword>
<reference evidence="4" key="1">
    <citation type="journal article" date="2023" name="Mol. Phylogenet. Evol.">
        <title>Genome-scale phylogeny and comparative genomics of the fungal order Sordariales.</title>
        <authorList>
            <person name="Hensen N."/>
            <person name="Bonometti L."/>
            <person name="Westerberg I."/>
            <person name="Brannstrom I.O."/>
            <person name="Guillou S."/>
            <person name="Cros-Aarteil S."/>
            <person name="Calhoun S."/>
            <person name="Haridas S."/>
            <person name="Kuo A."/>
            <person name="Mondo S."/>
            <person name="Pangilinan J."/>
            <person name="Riley R."/>
            <person name="LaButti K."/>
            <person name="Andreopoulos B."/>
            <person name="Lipzen A."/>
            <person name="Chen C."/>
            <person name="Yan M."/>
            <person name="Daum C."/>
            <person name="Ng V."/>
            <person name="Clum A."/>
            <person name="Steindorff A."/>
            <person name="Ohm R.A."/>
            <person name="Martin F."/>
            <person name="Silar P."/>
            <person name="Natvig D.O."/>
            <person name="Lalanne C."/>
            <person name="Gautier V."/>
            <person name="Ament-Velasquez S.L."/>
            <person name="Kruys A."/>
            <person name="Hutchinson M.I."/>
            <person name="Powell A.J."/>
            <person name="Barry K."/>
            <person name="Miller A.N."/>
            <person name="Grigoriev I.V."/>
            <person name="Debuchy R."/>
            <person name="Gladieux P."/>
            <person name="Hiltunen Thoren M."/>
            <person name="Johannesson H."/>
        </authorList>
    </citation>
    <scope>NUCLEOTIDE SEQUENCE</scope>
    <source>
        <strain evidence="4">PSN293</strain>
    </source>
</reference>
<accession>A0AAN6Y508</accession>
<evidence type="ECO:0000256" key="3">
    <source>
        <dbReference type="SAM" id="Phobius"/>
    </source>
</evidence>
<evidence type="ECO:0000256" key="1">
    <source>
        <dbReference type="SAM" id="Coils"/>
    </source>
</evidence>
<protein>
    <submittedName>
        <fullName evidence="4">Uncharacterized protein</fullName>
    </submittedName>
</protein>
<keyword evidence="5" id="KW-1185">Reference proteome</keyword>
<sequence>MHGSLHPLDCGTCSWDATFSTFREQFYPQSENTTPEEYLVNLGVLETTYQEHGPGKGKRDAVTETAAKFMASCAGAGNGPAWFHQTEVVEGFCSHLQSDLPESRDGETRQARNVALVYEWENKPSQRTRQREKYPPPLTHDTLLAKLCRKRFVDHVSPPDEINADRRIIFINNLDPVIISILAKTTSRLETPVLQRTIFQHLTARTNFQVHIATRGFKTFSLELNVSYFCLRKDTTTLRDVDSRLGWDDSRPLRETIFSPDHPTEDNPATGQSTFRIYETQISVAVTGVDHYRWTAWGIVDDTWFEPGDTLSGYYEGPESGSQPDPLLAGQLDVDPPERDPRLYFLRIFEIRIGTVVREWEYILHALQEEIRRNGANPLFNCPERSFESKQGRDNIRKLATWNRAMIRLVGTLIKSLSQTLVAWEVFQTTDIGYFLDAGEDSDACLNDQKCASTSASTIIGGQGCTNQRLPSDKTDRTRSLLPSLHIIKKTFLNLHIIHEELEQLKINLEDLGRALAQGEKNYSTFVQQRTGEHIKLLTWVTIGWSPVMIATSMCSAKDGIFPFQNNIWDFFASLLVVSSLVGLTIMILLVRQGSSLLDWSIPVSSRTNAVSSDDSPDDDNIGVARGLQGRRKRTMSFVASAAETFTRNPGRGVENSGLSRKSTLVSRGWELGGLGSRSPTVKSIPRTYHPTGKGHGAYEPHMIV</sequence>
<gene>
    <name evidence="4" type="ORF">QBC37DRAFT_388944</name>
</gene>
<organism evidence="4 5">
    <name type="scientific">Rhypophila decipiens</name>
    <dbReference type="NCBI Taxonomy" id="261697"/>
    <lineage>
        <taxon>Eukaryota</taxon>
        <taxon>Fungi</taxon>
        <taxon>Dikarya</taxon>
        <taxon>Ascomycota</taxon>
        <taxon>Pezizomycotina</taxon>
        <taxon>Sordariomycetes</taxon>
        <taxon>Sordariomycetidae</taxon>
        <taxon>Sordariales</taxon>
        <taxon>Naviculisporaceae</taxon>
        <taxon>Rhypophila</taxon>
    </lineage>
</organism>
<dbReference type="EMBL" id="MU858130">
    <property type="protein sequence ID" value="KAK4212321.1"/>
    <property type="molecule type" value="Genomic_DNA"/>
</dbReference>
<proteinExistence type="predicted"/>
<feature type="region of interest" description="Disordered" evidence="2">
    <location>
        <begin position="677"/>
        <end position="696"/>
    </location>
</feature>
<name>A0AAN6Y508_9PEZI</name>
<evidence type="ECO:0000313" key="5">
    <source>
        <dbReference type="Proteomes" id="UP001301769"/>
    </source>
</evidence>
<keyword evidence="3" id="KW-1133">Transmembrane helix</keyword>
<evidence type="ECO:0000256" key="2">
    <source>
        <dbReference type="SAM" id="MobiDB-lite"/>
    </source>
</evidence>
<comment type="caution">
    <text evidence="4">The sequence shown here is derived from an EMBL/GenBank/DDBJ whole genome shotgun (WGS) entry which is preliminary data.</text>
</comment>
<keyword evidence="1" id="KW-0175">Coiled coil</keyword>
<feature type="coiled-coil region" evidence="1">
    <location>
        <begin position="495"/>
        <end position="522"/>
    </location>
</feature>
<feature type="transmembrane region" description="Helical" evidence="3">
    <location>
        <begin position="571"/>
        <end position="591"/>
    </location>
</feature>
<evidence type="ECO:0000313" key="4">
    <source>
        <dbReference type="EMBL" id="KAK4212321.1"/>
    </source>
</evidence>
<dbReference type="AlphaFoldDB" id="A0AAN6Y508"/>
<keyword evidence="3" id="KW-0472">Membrane</keyword>
<dbReference type="Proteomes" id="UP001301769">
    <property type="component" value="Unassembled WGS sequence"/>
</dbReference>